<protein>
    <submittedName>
        <fullName evidence="2">Uncharacterized protein</fullName>
    </submittedName>
</protein>
<evidence type="ECO:0000313" key="2">
    <source>
        <dbReference type="EMBL" id="GAK31336.1"/>
    </source>
</evidence>
<proteinExistence type="predicted"/>
<organism evidence="2 3">
    <name type="scientific">Weissella oryzae (strain DSM 25784 / JCM 18191 / LMG 30913 / SG25)</name>
    <dbReference type="NCBI Taxonomy" id="1329250"/>
    <lineage>
        <taxon>Bacteria</taxon>
        <taxon>Bacillati</taxon>
        <taxon>Bacillota</taxon>
        <taxon>Bacilli</taxon>
        <taxon>Lactobacillales</taxon>
        <taxon>Lactobacillaceae</taxon>
        <taxon>Weissella</taxon>
    </lineage>
</organism>
<accession>A0A069D1W2</accession>
<dbReference type="AlphaFoldDB" id="A0A069D1W2"/>
<evidence type="ECO:0000313" key="3">
    <source>
        <dbReference type="Proteomes" id="UP000030643"/>
    </source>
</evidence>
<reference evidence="3" key="1">
    <citation type="journal article" date="2014" name="Genome Announc.">
        <title>Draft genome sequence of Weissella oryzae SG25T, isolated from fermented rice grains.</title>
        <authorList>
            <person name="Tanizawa Y."/>
            <person name="Fujisawa T."/>
            <person name="Mochizuki T."/>
            <person name="Kaminuma E."/>
            <person name="Suzuki Y."/>
            <person name="Nakamura Y."/>
            <person name="Tohno M."/>
        </authorList>
    </citation>
    <scope>NUCLEOTIDE SEQUENCE [LARGE SCALE GENOMIC DNA]</scope>
    <source>
        <strain evidence="3">DSM 25784 / JCM 18191 / LMG 30913 / SG25</strain>
    </source>
</reference>
<dbReference type="RefSeq" id="WP_027699331.1">
    <property type="nucleotide sequence ID" value="NZ_DF820492.1"/>
</dbReference>
<feature type="transmembrane region" description="Helical" evidence="1">
    <location>
        <begin position="57"/>
        <end position="79"/>
    </location>
</feature>
<keyword evidence="1" id="KW-0472">Membrane</keyword>
<evidence type="ECO:0000256" key="1">
    <source>
        <dbReference type="SAM" id="Phobius"/>
    </source>
</evidence>
<dbReference type="EMBL" id="DF820492">
    <property type="protein sequence ID" value="GAK31336.1"/>
    <property type="molecule type" value="Genomic_DNA"/>
</dbReference>
<dbReference type="Proteomes" id="UP000030643">
    <property type="component" value="Unassembled WGS sequence"/>
</dbReference>
<keyword evidence="1" id="KW-0812">Transmembrane</keyword>
<name>A0A069D1W2_WEIOS</name>
<keyword evidence="3" id="KW-1185">Reference proteome</keyword>
<gene>
    <name evidence="2" type="ORF">WOSG25_090330</name>
</gene>
<keyword evidence="1" id="KW-1133">Transmembrane helix</keyword>
<feature type="transmembrane region" description="Helical" evidence="1">
    <location>
        <begin position="20"/>
        <end position="45"/>
    </location>
</feature>
<dbReference type="STRING" id="1329250.WOSG25_090330"/>
<sequence>MNIINKEKTGKPKNRKRNMFKLLAEAGTFLSSLIAILAAIFYLIILGVLFKASNPTYANIVIGVLTGINLISIFALVYAAEKSAGQVKKAFVMLQADR</sequence>